<evidence type="ECO:0000256" key="2">
    <source>
        <dbReference type="ARBA" id="ARBA00022857"/>
    </source>
</evidence>
<reference evidence="4 5" key="1">
    <citation type="journal article" date="2016" name="Genome Biol. Evol.">
        <title>Divergent and convergent evolution of fungal pathogenicity.</title>
        <authorList>
            <person name="Shang Y."/>
            <person name="Xiao G."/>
            <person name="Zheng P."/>
            <person name="Cen K."/>
            <person name="Zhan S."/>
            <person name="Wang C."/>
        </authorList>
    </citation>
    <scope>NUCLEOTIDE SEQUENCE [LARGE SCALE GENOMIC DNA]</scope>
    <source>
        <strain evidence="4 5">RCEF 264</strain>
    </source>
</reference>
<dbReference type="GO" id="GO:0005634">
    <property type="term" value="C:nucleus"/>
    <property type="evidence" value="ECO:0007669"/>
    <property type="project" value="TreeGrafter"/>
</dbReference>
<comment type="similarity">
    <text evidence="1">Belongs to the NmrA-type oxidoreductase family.</text>
</comment>
<evidence type="ECO:0000259" key="3">
    <source>
        <dbReference type="Pfam" id="PF05368"/>
    </source>
</evidence>
<gene>
    <name evidence="4" type="ORF">SPI_01498</name>
</gene>
<dbReference type="InterPro" id="IPR008030">
    <property type="entry name" value="NmrA-like"/>
</dbReference>
<sequence>MSKLLTVFGATGVQGGSVIKAILADTALSKQFKIRGVTRDTSKPAAQQLAASGVEVVSGDLSNAASAAKAVAGAHTVFLVTNYWESMSRDTEVAQGKVVADASKQQGVQHLIFSSLRDVAQISSGRLPHVYHFDGKADIEQYIRDSGVPATFVLPGFYMSNFFGFLRKQEGSDTYTFAVPTAPDQTQLPLLDTAEDLGKFVKASIKNRDKMLGHRVLAATDYYTATQVASEFAEVTGHKAQAVQIPEDTFKSFNPPAAAQEMLENMLLLQDPGYFAGESLAPSKALVDEPPTTWKDFVAKNKGKWA</sequence>
<dbReference type="InterPro" id="IPR036291">
    <property type="entry name" value="NAD(P)-bd_dom_sf"/>
</dbReference>
<feature type="domain" description="NmrA-like" evidence="3">
    <location>
        <begin position="1"/>
        <end position="283"/>
    </location>
</feature>
<dbReference type="PANTHER" id="PTHR42748">
    <property type="entry name" value="NITROGEN METABOLITE REPRESSION PROTEIN NMRA FAMILY MEMBER"/>
    <property type="match status" value="1"/>
</dbReference>
<dbReference type="Proteomes" id="UP000076874">
    <property type="component" value="Unassembled WGS sequence"/>
</dbReference>
<dbReference type="AlphaFoldDB" id="A0A162JCH0"/>
<dbReference type="SUPFAM" id="SSF51735">
    <property type="entry name" value="NAD(P)-binding Rossmann-fold domains"/>
    <property type="match status" value="1"/>
</dbReference>
<accession>A0A162JCH0</accession>
<evidence type="ECO:0000313" key="5">
    <source>
        <dbReference type="Proteomes" id="UP000076874"/>
    </source>
</evidence>
<dbReference type="OrthoDB" id="300709at2759"/>
<dbReference type="PANTHER" id="PTHR42748:SF31">
    <property type="entry name" value="NMRA-LIKE DOMAIN-CONTAINING PROTEIN-RELATED"/>
    <property type="match status" value="1"/>
</dbReference>
<comment type="caution">
    <text evidence="4">The sequence shown here is derived from an EMBL/GenBank/DDBJ whole genome shotgun (WGS) entry which is preliminary data.</text>
</comment>
<dbReference type="EMBL" id="AZHD01000002">
    <property type="protein sequence ID" value="OAA66922.1"/>
    <property type="molecule type" value="Genomic_DNA"/>
</dbReference>
<evidence type="ECO:0000256" key="1">
    <source>
        <dbReference type="ARBA" id="ARBA00006328"/>
    </source>
</evidence>
<dbReference type="Gene3D" id="3.90.25.10">
    <property type="entry name" value="UDP-galactose 4-epimerase, domain 1"/>
    <property type="match status" value="1"/>
</dbReference>
<dbReference type="CDD" id="cd05251">
    <property type="entry name" value="NmrA_like_SDR_a"/>
    <property type="match status" value="1"/>
</dbReference>
<name>A0A162JCH0_9HYPO</name>
<keyword evidence="2" id="KW-0521">NADP</keyword>
<dbReference type="STRING" id="1081102.A0A162JCH0"/>
<proteinExistence type="inferred from homology"/>
<evidence type="ECO:0000313" key="4">
    <source>
        <dbReference type="EMBL" id="OAA66922.1"/>
    </source>
</evidence>
<dbReference type="Gene3D" id="3.40.50.720">
    <property type="entry name" value="NAD(P)-binding Rossmann-like Domain"/>
    <property type="match status" value="1"/>
</dbReference>
<protein>
    <submittedName>
        <fullName evidence="4">NAD(P)-binding domain protein</fullName>
    </submittedName>
</protein>
<dbReference type="Pfam" id="PF05368">
    <property type="entry name" value="NmrA"/>
    <property type="match status" value="1"/>
</dbReference>
<organism evidence="4 5">
    <name type="scientific">Niveomyces insectorum RCEF 264</name>
    <dbReference type="NCBI Taxonomy" id="1081102"/>
    <lineage>
        <taxon>Eukaryota</taxon>
        <taxon>Fungi</taxon>
        <taxon>Dikarya</taxon>
        <taxon>Ascomycota</taxon>
        <taxon>Pezizomycotina</taxon>
        <taxon>Sordariomycetes</taxon>
        <taxon>Hypocreomycetidae</taxon>
        <taxon>Hypocreales</taxon>
        <taxon>Cordycipitaceae</taxon>
        <taxon>Niveomyces</taxon>
    </lineage>
</organism>
<keyword evidence="5" id="KW-1185">Reference proteome</keyword>
<dbReference type="InterPro" id="IPR051164">
    <property type="entry name" value="NmrA-like_oxidored"/>
</dbReference>